<feature type="compositionally biased region" description="Basic and acidic residues" evidence="1">
    <location>
        <begin position="22"/>
        <end position="31"/>
    </location>
</feature>
<sequence>MYEIERVLMDNDQPVDEEYLDENEHSSEEPKQQSPPKKKTPIIRRPGEVVTPIPNNRTGTVRVSSSIYAPSPTTPRVTPSGRVKNTWQRVAPYGIDVQVKPVNRPAPAKQTPPAKRVKQVTENDDNEDDNIPADDGDDRNGFNAVYSQIKSEPSLPLSTSMVTLETLDAKLDALDEKLNRIVAKLGAHDGALKTVKNNIIDLRGEMTTIRSGTTSYKTEIPHHAEQTKARPLKRQPQITLPIADDNYLFRLEELVQADNTIREELFERFLEANGNSVFAYMRKNVGYLFNNTSKYTWTGRPSNSHKDAGPSGVASQLTVVDVLIDSGCEKFAGCSRDEMEREFRRSLQRFNDAKFFKRRKRVLEQLAAAAARDAQEDEEEDEEEGDDGGEQ</sequence>
<accession>A0A8D8H1U9</accession>
<feature type="compositionally biased region" description="Polar residues" evidence="1">
    <location>
        <begin position="53"/>
        <end position="68"/>
    </location>
</feature>
<feature type="region of interest" description="Disordered" evidence="1">
    <location>
        <begin position="1"/>
        <end position="81"/>
    </location>
</feature>
<dbReference type="EMBL" id="HBUE01299683">
    <property type="protein sequence ID" value="CAG6578260.1"/>
    <property type="molecule type" value="Transcribed_RNA"/>
</dbReference>
<dbReference type="AlphaFoldDB" id="A0A8D8H1U9"/>
<dbReference type="EMBL" id="HBUE01009033">
    <property type="protein sequence ID" value="CAG6447411.1"/>
    <property type="molecule type" value="Transcribed_RNA"/>
</dbReference>
<protein>
    <submittedName>
        <fullName evidence="2">(northern house mosquito) hypothetical protein</fullName>
    </submittedName>
</protein>
<name>A0A8D8H1U9_CULPI</name>
<feature type="region of interest" description="Disordered" evidence="1">
    <location>
        <begin position="367"/>
        <end position="391"/>
    </location>
</feature>
<organism evidence="2">
    <name type="scientific">Culex pipiens</name>
    <name type="common">House mosquito</name>
    <dbReference type="NCBI Taxonomy" id="7175"/>
    <lineage>
        <taxon>Eukaryota</taxon>
        <taxon>Metazoa</taxon>
        <taxon>Ecdysozoa</taxon>
        <taxon>Arthropoda</taxon>
        <taxon>Hexapoda</taxon>
        <taxon>Insecta</taxon>
        <taxon>Pterygota</taxon>
        <taxon>Neoptera</taxon>
        <taxon>Endopterygota</taxon>
        <taxon>Diptera</taxon>
        <taxon>Nematocera</taxon>
        <taxon>Culicoidea</taxon>
        <taxon>Culicidae</taxon>
        <taxon>Culicinae</taxon>
        <taxon>Culicini</taxon>
        <taxon>Culex</taxon>
        <taxon>Culex</taxon>
    </lineage>
</organism>
<feature type="region of interest" description="Disordered" evidence="1">
    <location>
        <begin position="100"/>
        <end position="142"/>
    </location>
</feature>
<feature type="compositionally biased region" description="Acidic residues" evidence="1">
    <location>
        <begin position="122"/>
        <end position="137"/>
    </location>
</feature>
<dbReference type="EMBL" id="HBUE01193722">
    <property type="protein sequence ID" value="CAG6526546.1"/>
    <property type="molecule type" value="Transcribed_RNA"/>
</dbReference>
<proteinExistence type="predicted"/>
<reference evidence="2" key="1">
    <citation type="submission" date="2021-05" db="EMBL/GenBank/DDBJ databases">
        <authorList>
            <person name="Alioto T."/>
            <person name="Alioto T."/>
            <person name="Gomez Garrido J."/>
        </authorList>
    </citation>
    <scope>NUCLEOTIDE SEQUENCE</scope>
</reference>
<dbReference type="EMBL" id="HBUE01009032">
    <property type="protein sequence ID" value="CAG6447410.1"/>
    <property type="molecule type" value="Transcribed_RNA"/>
</dbReference>
<evidence type="ECO:0000313" key="2">
    <source>
        <dbReference type="EMBL" id="CAG6526546.1"/>
    </source>
</evidence>
<feature type="compositionally biased region" description="Acidic residues" evidence="1">
    <location>
        <begin position="375"/>
        <end position="391"/>
    </location>
</feature>
<evidence type="ECO:0000256" key="1">
    <source>
        <dbReference type="SAM" id="MobiDB-lite"/>
    </source>
</evidence>